<keyword evidence="3" id="KW-1185">Reference proteome</keyword>
<organism evidence="2 3">
    <name type="scientific">Hydrogenobacter hydrogenophilus</name>
    <dbReference type="NCBI Taxonomy" id="35835"/>
    <lineage>
        <taxon>Bacteria</taxon>
        <taxon>Pseudomonadati</taxon>
        <taxon>Aquificota</taxon>
        <taxon>Aquificia</taxon>
        <taxon>Aquificales</taxon>
        <taxon>Aquificaceae</taxon>
        <taxon>Hydrogenobacter</taxon>
    </lineage>
</organism>
<reference evidence="3" key="1">
    <citation type="submission" date="2017-09" db="EMBL/GenBank/DDBJ databases">
        <authorList>
            <person name="Varghese N."/>
            <person name="Submissions S."/>
        </authorList>
    </citation>
    <scope>NUCLEOTIDE SEQUENCE [LARGE SCALE GENOMIC DNA]</scope>
    <source>
        <strain evidence="3">DSM 2913</strain>
    </source>
</reference>
<feature type="transmembrane region" description="Helical" evidence="1">
    <location>
        <begin position="53"/>
        <end position="78"/>
    </location>
</feature>
<protein>
    <submittedName>
        <fullName evidence="2">Uncharacterized membrane protein, DUF485 family</fullName>
    </submittedName>
</protein>
<gene>
    <name evidence="2" type="ORF">SAMN06265353_1327</name>
</gene>
<feature type="transmembrane region" description="Helical" evidence="1">
    <location>
        <begin position="20"/>
        <end position="41"/>
    </location>
</feature>
<keyword evidence="1" id="KW-0812">Transmembrane</keyword>
<accession>A0A285P541</accession>
<dbReference type="Pfam" id="PF04341">
    <property type="entry name" value="DUF485"/>
    <property type="match status" value="1"/>
</dbReference>
<keyword evidence="1" id="KW-1133">Transmembrane helix</keyword>
<sequence length="96" mass="11057">MKEILETKEFKELASKKNRIAMLLTAIELIMYFGFIFVLAFKKELLSQKITEGLTVGIPIGIAIIVLSWLLTGVYVFWANAFYDKAVEEIKNKVRR</sequence>
<dbReference type="PANTHER" id="PTHR38598">
    <property type="entry name" value="INNER MEMBRANE PROTEIN YJCH"/>
    <property type="match status" value="1"/>
</dbReference>
<dbReference type="PANTHER" id="PTHR38598:SF1">
    <property type="entry name" value="INNER MEMBRANE PROTEIN YJCH"/>
    <property type="match status" value="1"/>
</dbReference>
<dbReference type="GO" id="GO:0005886">
    <property type="term" value="C:plasma membrane"/>
    <property type="evidence" value="ECO:0007669"/>
    <property type="project" value="TreeGrafter"/>
</dbReference>
<dbReference type="InterPro" id="IPR052959">
    <property type="entry name" value="Inner_membrane_assoc"/>
</dbReference>
<dbReference type="EMBL" id="OBEN01000008">
    <property type="protein sequence ID" value="SNZ15276.1"/>
    <property type="molecule type" value="Genomic_DNA"/>
</dbReference>
<proteinExistence type="predicted"/>
<dbReference type="InterPro" id="IPR007436">
    <property type="entry name" value="DUF485"/>
</dbReference>
<evidence type="ECO:0000313" key="3">
    <source>
        <dbReference type="Proteomes" id="UP000218627"/>
    </source>
</evidence>
<evidence type="ECO:0000313" key="2">
    <source>
        <dbReference type="EMBL" id="SNZ15276.1"/>
    </source>
</evidence>
<name>A0A285P541_9AQUI</name>
<dbReference type="Proteomes" id="UP000218627">
    <property type="component" value="Unassembled WGS sequence"/>
</dbReference>
<evidence type="ECO:0000256" key="1">
    <source>
        <dbReference type="SAM" id="Phobius"/>
    </source>
</evidence>
<dbReference type="RefSeq" id="WP_096602640.1">
    <property type="nucleotide sequence ID" value="NZ_OBEN01000008.1"/>
</dbReference>
<dbReference type="OrthoDB" id="9799991at2"/>
<keyword evidence="1" id="KW-0472">Membrane</keyword>
<dbReference type="AlphaFoldDB" id="A0A285P541"/>